<dbReference type="GO" id="GO:0050416">
    <property type="term" value="F:formimidoylglutamate deiminase activity"/>
    <property type="evidence" value="ECO:0007669"/>
    <property type="project" value="UniProtKB-EC"/>
</dbReference>
<evidence type="ECO:0000256" key="1">
    <source>
        <dbReference type="ARBA" id="ARBA00001947"/>
    </source>
</evidence>
<dbReference type="InterPro" id="IPR055156">
    <property type="entry name" value="HutF-like_N"/>
</dbReference>
<organism evidence="7 8">
    <name type="scientific">Neorhizobium lilium</name>
    <dbReference type="NCBI Taxonomy" id="2503024"/>
    <lineage>
        <taxon>Bacteria</taxon>
        <taxon>Pseudomonadati</taxon>
        <taxon>Pseudomonadota</taxon>
        <taxon>Alphaproteobacteria</taxon>
        <taxon>Hyphomicrobiales</taxon>
        <taxon>Rhizobiaceae</taxon>
        <taxon>Rhizobium/Agrobacterium group</taxon>
        <taxon>Neorhizobium</taxon>
    </lineage>
</organism>
<dbReference type="Gene3D" id="2.30.40.10">
    <property type="entry name" value="Urease, subunit C, domain 1"/>
    <property type="match status" value="1"/>
</dbReference>
<dbReference type="GO" id="GO:0019239">
    <property type="term" value="F:deaminase activity"/>
    <property type="evidence" value="ECO:0007669"/>
    <property type="project" value="TreeGrafter"/>
</dbReference>
<dbReference type="GO" id="GO:0046872">
    <property type="term" value="F:metal ion binding"/>
    <property type="evidence" value="ECO:0007669"/>
    <property type="project" value="UniProtKB-KW"/>
</dbReference>
<dbReference type="AlphaFoldDB" id="A0A3S3VES6"/>
<name>A0A3S3VES6_9HYPH</name>
<dbReference type="CDD" id="cd01313">
    <property type="entry name" value="Met_dep_hydrolase_E"/>
    <property type="match status" value="1"/>
</dbReference>
<dbReference type="InterPro" id="IPR006680">
    <property type="entry name" value="Amidohydro-rel"/>
</dbReference>
<keyword evidence="2" id="KW-0479">Metal-binding</keyword>
<dbReference type="InterPro" id="IPR011059">
    <property type="entry name" value="Metal-dep_hydrolase_composite"/>
</dbReference>
<evidence type="ECO:0000313" key="8">
    <source>
        <dbReference type="Proteomes" id="UP000287687"/>
    </source>
</evidence>
<evidence type="ECO:0000313" key="7">
    <source>
        <dbReference type="EMBL" id="RWX75000.1"/>
    </source>
</evidence>
<dbReference type="Gene3D" id="3.20.20.140">
    <property type="entry name" value="Metal-dependent hydrolases"/>
    <property type="match status" value="1"/>
</dbReference>
<feature type="domain" description="Amidohydrolase-related" evidence="5">
    <location>
        <begin position="46"/>
        <end position="420"/>
    </location>
</feature>
<gene>
    <name evidence="7" type="ORF">EPK99_21225</name>
</gene>
<dbReference type="PANTHER" id="PTHR11271:SF48">
    <property type="entry name" value="AMIDOHYDROLASE-RELATED DOMAIN-CONTAINING PROTEIN"/>
    <property type="match status" value="1"/>
</dbReference>
<dbReference type="RefSeq" id="WP_128445099.1">
    <property type="nucleotide sequence ID" value="NZ_SBIP01000005.1"/>
</dbReference>
<evidence type="ECO:0000259" key="6">
    <source>
        <dbReference type="Pfam" id="PF22429"/>
    </source>
</evidence>
<dbReference type="SUPFAM" id="SSF51338">
    <property type="entry name" value="Composite domain of metallo-dependent hydrolases"/>
    <property type="match status" value="1"/>
</dbReference>
<dbReference type="NCBIfam" id="NF006683">
    <property type="entry name" value="PRK09229.1-4"/>
    <property type="match status" value="1"/>
</dbReference>
<dbReference type="Pfam" id="PF01979">
    <property type="entry name" value="Amidohydro_1"/>
    <property type="match status" value="1"/>
</dbReference>
<comment type="cofactor">
    <cofactor evidence="1">
        <name>Zn(2+)</name>
        <dbReference type="ChEBI" id="CHEBI:29105"/>
    </cofactor>
</comment>
<feature type="domain" description="Formimidoylglutamate deiminase N-terminal" evidence="6">
    <location>
        <begin position="1"/>
        <end position="44"/>
    </location>
</feature>
<dbReference type="EC" id="3.5.3.13" evidence="7"/>
<dbReference type="GO" id="GO:0005829">
    <property type="term" value="C:cytosol"/>
    <property type="evidence" value="ECO:0007669"/>
    <property type="project" value="TreeGrafter"/>
</dbReference>
<comment type="caution">
    <text evidence="7">The sequence shown here is derived from an EMBL/GenBank/DDBJ whole genome shotgun (WGS) entry which is preliminary data.</text>
</comment>
<dbReference type="NCBIfam" id="NF006684">
    <property type="entry name" value="PRK09229.1-5"/>
    <property type="match status" value="1"/>
</dbReference>
<dbReference type="Proteomes" id="UP000287687">
    <property type="component" value="Unassembled WGS sequence"/>
</dbReference>
<keyword evidence="8" id="KW-1185">Reference proteome</keyword>
<sequence>MTTIFAEQVLTSEGWRKNMRLSVQEGKIVSLEPDTAPAPGDDVQAVVLPAMANLHSHAFQRGMAGLAELRGPTADSFWSWRNVMYHFALSMSPEQMEAIAAQLYVEMLEAGFCRVGEFHYLHHDRDGRPYANLAEMAERIVAATDETGIELTLLPVFYAHSGFGGLAPVEGQRRFINDLGRFAALLDACQTLGKDRAAMVTGIAPHSLRAVTPEELRALTALPFDGPIHIHAAEQVKEVDDSLAWSGQRPIEWLLDHAELSERWCLIHATHMTEVEVTGMARSGAIAGLCPITEANLGDGIFPAPGFLDAGGRFGVGSDSNVLIGLTDELRQLEYSQRLGSRARNVVAESGGSSGRRLFDGASAGGAAALRCETGIAEGRPANLVSLSMQHPIRFEGDRLLDSWIFANGASVDSVWVAGRKLVESGRHIRRDAVAHRFRKAMGELLAEFAG</sequence>
<proteinExistence type="predicted"/>
<dbReference type="OrthoDB" id="9796020at2"/>
<dbReference type="InterPro" id="IPR010252">
    <property type="entry name" value="HutF"/>
</dbReference>
<dbReference type="NCBIfam" id="NF006681">
    <property type="entry name" value="PRK09229.1-2"/>
    <property type="match status" value="1"/>
</dbReference>
<dbReference type="SUPFAM" id="SSF51556">
    <property type="entry name" value="Metallo-dependent hydrolases"/>
    <property type="match status" value="1"/>
</dbReference>
<protein>
    <submittedName>
        <fullName evidence="7">Formimidoylglutamate deiminase</fullName>
        <ecNumber evidence="7">3.5.3.13</ecNumber>
    </submittedName>
</protein>
<dbReference type="Pfam" id="PF22429">
    <property type="entry name" value="HutF_N"/>
    <property type="match status" value="1"/>
</dbReference>
<dbReference type="InterPro" id="IPR032466">
    <property type="entry name" value="Metal_Hydrolase"/>
</dbReference>
<dbReference type="NCBIfam" id="TIGR02022">
    <property type="entry name" value="hutF"/>
    <property type="match status" value="1"/>
</dbReference>
<evidence type="ECO:0000256" key="4">
    <source>
        <dbReference type="ARBA" id="ARBA00022833"/>
    </source>
</evidence>
<dbReference type="EMBL" id="SBIP01000005">
    <property type="protein sequence ID" value="RWX75000.1"/>
    <property type="molecule type" value="Genomic_DNA"/>
</dbReference>
<keyword evidence="3 7" id="KW-0378">Hydrolase</keyword>
<evidence type="ECO:0000259" key="5">
    <source>
        <dbReference type="Pfam" id="PF01979"/>
    </source>
</evidence>
<keyword evidence="4" id="KW-0862">Zinc</keyword>
<evidence type="ECO:0000256" key="3">
    <source>
        <dbReference type="ARBA" id="ARBA00022801"/>
    </source>
</evidence>
<dbReference type="PANTHER" id="PTHR11271">
    <property type="entry name" value="GUANINE DEAMINASE"/>
    <property type="match status" value="1"/>
</dbReference>
<evidence type="ECO:0000256" key="2">
    <source>
        <dbReference type="ARBA" id="ARBA00022723"/>
    </source>
</evidence>
<accession>A0A3S3VES6</accession>
<dbReference type="InterPro" id="IPR051607">
    <property type="entry name" value="Metallo-dep_hydrolases"/>
</dbReference>
<reference evidence="7 8" key="1">
    <citation type="submission" date="2019-01" db="EMBL/GenBank/DDBJ databases">
        <title>The draft genome of Rhizobium sp. 24NR.</title>
        <authorList>
            <person name="Liu L."/>
            <person name="Liang L."/>
            <person name="Shi S."/>
            <person name="Xu L."/>
            <person name="Wang X."/>
            <person name="Li L."/>
            <person name="Zhang X."/>
        </authorList>
    </citation>
    <scope>NUCLEOTIDE SEQUENCE [LARGE SCALE GENOMIC DNA]</scope>
    <source>
        <strain evidence="7 8">24NR</strain>
    </source>
</reference>